<comment type="cofactor">
    <cofactor evidence="1 4">
        <name>pyridoxal 5'-phosphate</name>
        <dbReference type="ChEBI" id="CHEBI:597326"/>
    </cofactor>
</comment>
<dbReference type="PANTHER" id="PTHR11808">
    <property type="entry name" value="TRANS-SULFURATION ENZYME FAMILY MEMBER"/>
    <property type="match status" value="1"/>
</dbReference>
<proteinExistence type="inferred from homology"/>
<dbReference type="PANTHER" id="PTHR11808:SF35">
    <property type="entry name" value="CYSTATHIONINE GAMMA-SYNTHASE (AFU_ORTHOLOGUE AFUA_7G01590)"/>
    <property type="match status" value="1"/>
</dbReference>
<dbReference type="InterPro" id="IPR054542">
    <property type="entry name" value="Cys_met_metab_PP"/>
</dbReference>
<protein>
    <recommendedName>
        <fullName evidence="6">Cystathionine gamma-synthase</fullName>
    </recommendedName>
</protein>
<gene>
    <name evidence="5" type="ORF">ASTO00021_LOCUS9962</name>
</gene>
<reference evidence="5" key="1">
    <citation type="submission" date="2021-01" db="EMBL/GenBank/DDBJ databases">
        <authorList>
            <person name="Corre E."/>
            <person name="Pelletier E."/>
            <person name="Niang G."/>
            <person name="Scheremetjew M."/>
            <person name="Finn R."/>
            <person name="Kale V."/>
            <person name="Holt S."/>
            <person name="Cochrane G."/>
            <person name="Meng A."/>
            <person name="Brown T."/>
            <person name="Cohen L."/>
        </authorList>
    </citation>
    <scope>NUCLEOTIDE SEQUENCE</scope>
    <source>
        <strain evidence="5">GSBS06</strain>
    </source>
</reference>
<evidence type="ECO:0000313" key="5">
    <source>
        <dbReference type="EMBL" id="CAE0439788.1"/>
    </source>
</evidence>
<comment type="similarity">
    <text evidence="4">Belongs to the trans-sulfuration enzymes family.</text>
</comment>
<dbReference type="InterPro" id="IPR015422">
    <property type="entry name" value="PyrdxlP-dep_Trfase_small"/>
</dbReference>
<dbReference type="GO" id="GO:0030170">
    <property type="term" value="F:pyridoxal phosphate binding"/>
    <property type="evidence" value="ECO:0007669"/>
    <property type="project" value="InterPro"/>
</dbReference>
<evidence type="ECO:0000256" key="4">
    <source>
        <dbReference type="RuleBase" id="RU362118"/>
    </source>
</evidence>
<evidence type="ECO:0000256" key="2">
    <source>
        <dbReference type="ARBA" id="ARBA00022898"/>
    </source>
</evidence>
<dbReference type="PIRSF" id="PIRSF001434">
    <property type="entry name" value="CGS"/>
    <property type="match status" value="1"/>
</dbReference>
<dbReference type="InterPro" id="IPR015421">
    <property type="entry name" value="PyrdxlP-dep_Trfase_major"/>
</dbReference>
<evidence type="ECO:0000256" key="3">
    <source>
        <dbReference type="PIRSR" id="PIRSR001434-2"/>
    </source>
</evidence>
<dbReference type="Gene3D" id="3.90.1150.10">
    <property type="entry name" value="Aspartate Aminotransferase, domain 1"/>
    <property type="match status" value="1"/>
</dbReference>
<dbReference type="Gene3D" id="3.40.640.10">
    <property type="entry name" value="Type I PLP-dependent aspartate aminotransferase-like (Major domain)"/>
    <property type="match status" value="1"/>
</dbReference>
<evidence type="ECO:0008006" key="6">
    <source>
        <dbReference type="Google" id="ProtNLM"/>
    </source>
</evidence>
<dbReference type="GO" id="GO:0005737">
    <property type="term" value="C:cytoplasm"/>
    <property type="evidence" value="ECO:0007669"/>
    <property type="project" value="TreeGrafter"/>
</dbReference>
<evidence type="ECO:0000256" key="1">
    <source>
        <dbReference type="ARBA" id="ARBA00001933"/>
    </source>
</evidence>
<dbReference type="InterPro" id="IPR000277">
    <property type="entry name" value="Cys/Met-Metab_PyrdxlP-dep_enz"/>
</dbReference>
<keyword evidence="2 3" id="KW-0663">Pyridoxal phosphate</keyword>
<accession>A0A7S3PI40</accession>
<dbReference type="SUPFAM" id="SSF53383">
    <property type="entry name" value="PLP-dependent transferases"/>
    <property type="match status" value="1"/>
</dbReference>
<feature type="modified residue" description="N6-(pyridoxal phosphate)lysine" evidence="3">
    <location>
        <position position="193"/>
    </location>
</feature>
<dbReference type="AlphaFoldDB" id="A0A7S3PI40"/>
<dbReference type="PROSITE" id="PS00868">
    <property type="entry name" value="CYS_MET_METAB_PP"/>
    <property type="match status" value="1"/>
</dbReference>
<dbReference type="GO" id="GO:0016846">
    <property type="term" value="F:carbon-sulfur lyase activity"/>
    <property type="evidence" value="ECO:0007669"/>
    <property type="project" value="TreeGrafter"/>
</dbReference>
<dbReference type="InterPro" id="IPR015424">
    <property type="entry name" value="PyrdxlP-dep_Trfase"/>
</dbReference>
<dbReference type="EMBL" id="HBIN01013197">
    <property type="protein sequence ID" value="CAE0439788.1"/>
    <property type="molecule type" value="Transcribed_RNA"/>
</dbReference>
<sequence length="398" mass="44067">MTEWKPGFQTLSIHADYKVAEETAVAPSISVSTTFDLNKDGIDVYSRMDSTTRRRAEEVLGTLEMQNGDRAYAVTYASGLAACFAALSYFQPKRVAIHGGYHGTHMVINALKRLRSGEISVIDLKETSDFQNGDLLWLETPLNPTCELFNIGEYAERAHLVGAKVVVDGTFAPPPLQFALEHGADMVMHSATKFLGGHSDLLAGVLAVNSEDMKISLKEDRTAFGAVPGSLEVWLLLRSLRTLRLRVLEQSKTAGRIATFLNSALTVDDCGISDLRKDGVDSIPAIIDTVFYPSLSLDTEEKRNWAHQQMPRGFGGIFSLQLKTQTYAELFMKSLHYWKNATSLGGVESLIDHRHRWDTTVHPGLLRLSCGLEDSEDLLKDILQAVKRVHSLTKKEDA</sequence>
<organism evidence="5">
    <name type="scientific">Aplanochytrium stocchinoi</name>
    <dbReference type="NCBI Taxonomy" id="215587"/>
    <lineage>
        <taxon>Eukaryota</taxon>
        <taxon>Sar</taxon>
        <taxon>Stramenopiles</taxon>
        <taxon>Bigyra</taxon>
        <taxon>Labyrinthulomycetes</taxon>
        <taxon>Thraustochytrida</taxon>
        <taxon>Thraustochytriidae</taxon>
        <taxon>Aplanochytrium</taxon>
    </lineage>
</organism>
<name>A0A7S3PI40_9STRA</name>
<dbReference type="GO" id="GO:0019346">
    <property type="term" value="P:transsulfuration"/>
    <property type="evidence" value="ECO:0007669"/>
    <property type="project" value="InterPro"/>
</dbReference>
<dbReference type="Pfam" id="PF01053">
    <property type="entry name" value="Cys_Met_Meta_PP"/>
    <property type="match status" value="1"/>
</dbReference>